<keyword evidence="3" id="KW-1185">Reference proteome</keyword>
<evidence type="ECO:0000313" key="3">
    <source>
        <dbReference type="Proteomes" id="UP001529423"/>
    </source>
</evidence>
<reference evidence="3" key="1">
    <citation type="submission" date="2023-06" db="EMBL/GenBank/DDBJ databases">
        <title>Identification and characterization of horizontal gene transfer across gut microbiota members of farm animals based on homology search.</title>
        <authorList>
            <person name="Zeman M."/>
            <person name="Kubasova T."/>
            <person name="Jahodarova E."/>
            <person name="Nykrynova M."/>
            <person name="Rychlik I."/>
        </authorList>
    </citation>
    <scope>NUCLEOTIDE SEQUENCE [LARGE SCALE GENOMIC DNA]</scope>
    <source>
        <strain evidence="3">105_WCHN</strain>
    </source>
</reference>
<reference evidence="2 3" key="2">
    <citation type="submission" date="2023-06" db="EMBL/GenBank/DDBJ databases">
        <title>Identification and characterization of horizontal gene transfer across gut microbiota members of farm animals based on homology search.</title>
        <authorList>
            <person name="Schwarzerova J."/>
            <person name="Nykrynova M."/>
            <person name="Jureckova K."/>
            <person name="Cejkova D."/>
            <person name="Rychlik I."/>
        </authorList>
    </citation>
    <scope>NUCLEOTIDE SEQUENCE [LARGE SCALE GENOMIC DNA]</scope>
    <source>
        <strain evidence="2 3">105_WCHN</strain>
    </source>
</reference>
<protein>
    <recommendedName>
        <fullName evidence="4">DNA-entry nuclease</fullName>
    </recommendedName>
</protein>
<dbReference type="InterPro" id="IPR035451">
    <property type="entry name" value="Ada-like_dom_sf"/>
</dbReference>
<dbReference type="EMBL" id="JAUDEO010000004">
    <property type="protein sequence ID" value="MDM8333216.1"/>
    <property type="molecule type" value="Genomic_DNA"/>
</dbReference>
<gene>
    <name evidence="2" type="ORF">QUW46_01260</name>
</gene>
<accession>A0ABT7VM84</accession>
<dbReference type="RefSeq" id="WP_289558868.1">
    <property type="nucleotide sequence ID" value="NZ_JAUDEO010000004.1"/>
</dbReference>
<evidence type="ECO:0000256" key="1">
    <source>
        <dbReference type="SAM" id="MobiDB-lite"/>
    </source>
</evidence>
<organism evidence="2 3">
    <name type="scientific">Limosilactobacillus panis</name>
    <dbReference type="NCBI Taxonomy" id="47493"/>
    <lineage>
        <taxon>Bacteria</taxon>
        <taxon>Bacillati</taxon>
        <taxon>Bacillota</taxon>
        <taxon>Bacilli</taxon>
        <taxon>Lactobacillales</taxon>
        <taxon>Lactobacillaceae</taxon>
        <taxon>Limosilactobacillus</taxon>
    </lineage>
</organism>
<proteinExistence type="predicted"/>
<name>A0ABT7VM84_9LACO</name>
<feature type="compositionally biased region" description="Basic and acidic residues" evidence="1">
    <location>
        <begin position="80"/>
        <end position="91"/>
    </location>
</feature>
<feature type="region of interest" description="Disordered" evidence="1">
    <location>
        <begin position="45"/>
        <end position="104"/>
    </location>
</feature>
<dbReference type="Proteomes" id="UP001529423">
    <property type="component" value="Unassembled WGS sequence"/>
</dbReference>
<evidence type="ECO:0000313" key="2">
    <source>
        <dbReference type="EMBL" id="MDM8333216.1"/>
    </source>
</evidence>
<dbReference type="SUPFAM" id="SSF57884">
    <property type="entry name" value="Ada DNA repair protein, N-terminal domain (N-Ada 10)"/>
    <property type="match status" value="1"/>
</dbReference>
<comment type="caution">
    <text evidence="2">The sequence shown here is derived from an EMBL/GenBank/DDBJ whole genome shotgun (WGS) entry which is preliminary data.</text>
</comment>
<reference evidence="2 3" key="3">
    <citation type="submission" date="2023-06" db="EMBL/GenBank/DDBJ databases">
        <authorList>
            <person name="Zeman M."/>
            <person name="Kubasova T."/>
            <person name="Jahodarova E."/>
            <person name="Nykrynova M."/>
            <person name="Rychlik I."/>
        </authorList>
    </citation>
    <scope>NUCLEOTIDE SEQUENCE [LARGE SCALE GENOMIC DNA]</scope>
    <source>
        <strain evidence="2 3">105_WCHN</strain>
    </source>
</reference>
<sequence>MTADEDGNFSKVVKMAASTKKCKFTVKSDSGDKLVFIINNSAYDKTATDDDEGQTGHATPVATKKADSESSSEDDAAESSSDKDDEDHSKINTDQYKVVGNRDSHKYHTEYQQNYHMNADNAIYFNNEADAQAAGFQKSQK</sequence>
<evidence type="ECO:0008006" key="4">
    <source>
        <dbReference type="Google" id="ProtNLM"/>
    </source>
</evidence>